<dbReference type="AlphaFoldDB" id="K3XEF0"/>
<dbReference type="InterPro" id="IPR055414">
    <property type="entry name" value="LRR_R13L4/SHOC2-like"/>
</dbReference>
<evidence type="ECO:0000256" key="4">
    <source>
        <dbReference type="ARBA" id="ARBA00022741"/>
    </source>
</evidence>
<evidence type="ECO:0000256" key="6">
    <source>
        <dbReference type="ARBA" id="ARBA00023054"/>
    </source>
</evidence>
<reference evidence="11" key="3">
    <citation type="submission" date="2018-08" db="UniProtKB">
        <authorList>
            <consortium name="EnsemblPlants"/>
        </authorList>
    </citation>
    <scope>IDENTIFICATION</scope>
    <source>
        <strain evidence="11">Yugu1</strain>
    </source>
</reference>
<dbReference type="HOGENOM" id="CLU_000837_7_1_1"/>
<dbReference type="GO" id="GO:0006952">
    <property type="term" value="P:defense response"/>
    <property type="evidence" value="ECO:0007669"/>
    <property type="project" value="UniProtKB-KW"/>
</dbReference>
<reference evidence="10" key="2">
    <citation type="submission" date="2015-07" db="EMBL/GenBank/DDBJ databases">
        <authorList>
            <person name="Noorani M."/>
        </authorList>
    </citation>
    <scope>NUCLEOTIDE SEQUENCE</scope>
    <source>
        <strain evidence="10">Yugu1</strain>
    </source>
</reference>
<dbReference type="GeneID" id="101784070"/>
<dbReference type="PANTHER" id="PTHR23155">
    <property type="entry name" value="DISEASE RESISTANCE PROTEIN RP"/>
    <property type="match status" value="1"/>
</dbReference>
<dbReference type="SUPFAM" id="SSF52058">
    <property type="entry name" value="L domain-like"/>
    <property type="match status" value="1"/>
</dbReference>
<evidence type="ECO:0000313" key="12">
    <source>
        <dbReference type="Proteomes" id="UP000004995"/>
    </source>
</evidence>
<evidence type="ECO:0000259" key="7">
    <source>
        <dbReference type="Pfam" id="PF18052"/>
    </source>
</evidence>
<dbReference type="EMBL" id="AGNK02002733">
    <property type="status" value="NOT_ANNOTATED_CDS"/>
    <property type="molecule type" value="Genomic_DNA"/>
</dbReference>
<dbReference type="InterPro" id="IPR038005">
    <property type="entry name" value="RX-like_CC"/>
</dbReference>
<dbReference type="InterPro" id="IPR041118">
    <property type="entry name" value="Rx_N"/>
</dbReference>
<evidence type="ECO:0000259" key="8">
    <source>
        <dbReference type="Pfam" id="PF23559"/>
    </source>
</evidence>
<evidence type="ECO:0000256" key="2">
    <source>
        <dbReference type="ARBA" id="ARBA00022614"/>
    </source>
</evidence>
<evidence type="ECO:0000313" key="11">
    <source>
        <dbReference type="EnsemblPlants" id="KQL03237"/>
    </source>
</evidence>
<dbReference type="Gramene" id="KQL03237">
    <property type="protein sequence ID" value="KQL03237"/>
    <property type="gene ID" value="SETIT_000267mg"/>
</dbReference>
<dbReference type="RefSeq" id="XP_012701212.1">
    <property type="nucleotide sequence ID" value="XM_012845758.2"/>
</dbReference>
<dbReference type="eggNOG" id="KOG4658">
    <property type="taxonomic scope" value="Eukaryota"/>
</dbReference>
<feature type="domain" description="Disease resistance protein winged helix" evidence="8">
    <location>
        <begin position="328"/>
        <end position="402"/>
    </location>
</feature>
<dbReference type="GO" id="GO:0000166">
    <property type="term" value="F:nucleotide binding"/>
    <property type="evidence" value="ECO:0007669"/>
    <property type="project" value="UniProtKB-KW"/>
</dbReference>
<keyword evidence="12" id="KW-1185">Reference proteome</keyword>
<dbReference type="Proteomes" id="UP000004995">
    <property type="component" value="Unassembled WGS sequence"/>
</dbReference>
<keyword evidence="3" id="KW-0677">Repeat</keyword>
<sequence>MAALTQGAIDGLLGVLAKAITDEARLIGGVPGDMQFIKDEMDSMNGFLLHLTKTEGQHDDQVRAWMKQVREIAYVAEDCVQRYVHDIVPFEAIRFGRLGALATMVRFLRNPKKYCELHDLGKQITELKARVRDVGERRLRYGVTVPAGTDLKLAPTTPAAGQQEEKREAFVRALDLELEQDVVGSKAWWRAHHQAWLRSSLRRATTAVGGLLPAALPSAVLRYLSFSREIVRQLPPLVQSEAATVHGILKKCSQDDGDDGAAFRCTKKMFLCALYAYPYATNQELEKLKEKLEGRAQEPKKEVMTFCYSMLSISQKSCLQYLTAFLYESEISRTSMVRRWVAEGLVGKEPGGGGGGGGRIPEEEGECCFGELVFRGFIRPARFSDAGTVKSCVMEKPVREFILSITGSENFEVSLPAHLDRQLRIREIVRRLPPPQQEQRQAADRWRNIARRCNLCSDSASPEEDHPMDALVDFLKKLPELYRLNVLDLGGCRGLKKDHLKSFGDVVWLKYLSLRNTDVSHLPACYINKLTLLETLDIRGTTIRPRDTKKINLPKLKHLLAGRYLTPGEKASLITVRMPRKIGSMRFMETLSHVQVSKDGTELRGVAKLRQLRKLGVVVHGDADSTAHLGRVLHALSGCLRSLSVCVTTQGWALDEVSSSSSTTQEMVGAAPRPSFILENLDIKGKISGLPSWITKAQKLANVTLRNTELSGEDAMRRLASVLSLRCLKLSGGAFTEQELVFRVLQFKALKILVLEGGPITTVTFLAADAAPALEKIVWAIGRSRVRDGEDLIVGINYLPNLKAIELRGDFKTTSLVDWVEATKESTSDPRYYIRYMSSTASVGNELITEVPKTARHTTVSIPVTVINQQH</sequence>
<evidence type="ECO:0000256" key="5">
    <source>
        <dbReference type="ARBA" id="ARBA00022821"/>
    </source>
</evidence>
<dbReference type="FunCoup" id="K3XEF0">
    <property type="interactions" value="863"/>
</dbReference>
<dbReference type="Gene3D" id="3.80.10.10">
    <property type="entry name" value="Ribonuclease Inhibitor"/>
    <property type="match status" value="1"/>
</dbReference>
<organism evidence="10">
    <name type="scientific">Setaria italica</name>
    <name type="common">Foxtail millet</name>
    <name type="synonym">Panicum italicum</name>
    <dbReference type="NCBI Taxonomy" id="4555"/>
    <lineage>
        <taxon>Eukaryota</taxon>
        <taxon>Viridiplantae</taxon>
        <taxon>Streptophyta</taxon>
        <taxon>Embryophyta</taxon>
        <taxon>Tracheophyta</taxon>
        <taxon>Spermatophyta</taxon>
        <taxon>Magnoliopsida</taxon>
        <taxon>Liliopsida</taxon>
        <taxon>Poales</taxon>
        <taxon>Poaceae</taxon>
        <taxon>PACMAD clade</taxon>
        <taxon>Panicoideae</taxon>
        <taxon>Panicodae</taxon>
        <taxon>Paniceae</taxon>
        <taxon>Cenchrinae</taxon>
        <taxon>Setaria</taxon>
    </lineage>
</organism>
<dbReference type="OMA" id="FRCTKKM"/>
<dbReference type="Pfam" id="PF23598">
    <property type="entry name" value="LRR_14"/>
    <property type="match status" value="1"/>
</dbReference>
<evidence type="ECO:0000259" key="9">
    <source>
        <dbReference type="Pfam" id="PF23598"/>
    </source>
</evidence>
<keyword evidence="5" id="KW-0611">Plant defense</keyword>
<proteinExistence type="inferred from homology"/>
<dbReference type="EMBL" id="CM003532">
    <property type="protein sequence ID" value="RCV23443.1"/>
    <property type="molecule type" value="Genomic_DNA"/>
</dbReference>
<keyword evidence="4" id="KW-0547">Nucleotide-binding</keyword>
<accession>K3XEF0</accession>
<dbReference type="KEGG" id="sita:101784070"/>
<gene>
    <name evidence="11" type="primary">LOC101784070</name>
    <name evidence="10" type="ORF">SETIT_5G006500v2</name>
</gene>
<dbReference type="OrthoDB" id="672526at2759"/>
<dbReference type="InterPro" id="IPR044974">
    <property type="entry name" value="Disease_R_plants"/>
</dbReference>
<dbReference type="EnsemblPlants" id="KQL03237">
    <property type="protein sequence ID" value="KQL03237"/>
    <property type="gene ID" value="SETIT_000267mg"/>
</dbReference>
<dbReference type="Pfam" id="PF23559">
    <property type="entry name" value="WHD_DRP"/>
    <property type="match status" value="1"/>
</dbReference>
<protein>
    <submittedName>
        <fullName evidence="10 11">Uncharacterized protein</fullName>
    </submittedName>
</protein>
<feature type="domain" description="Disease resistance N-terminal" evidence="7">
    <location>
        <begin position="9"/>
        <end position="86"/>
    </location>
</feature>
<dbReference type="PANTHER" id="PTHR23155:SF1091">
    <property type="entry name" value="EXPRESSED PROTEIN"/>
    <property type="match status" value="1"/>
</dbReference>
<feature type="domain" description="Disease resistance R13L4/SHOC-2-like LRR" evidence="9">
    <location>
        <begin position="476"/>
        <end position="822"/>
    </location>
</feature>
<name>K3XEF0_SETIT</name>
<keyword evidence="2" id="KW-0433">Leucine-rich repeat</keyword>
<dbReference type="Pfam" id="PF18052">
    <property type="entry name" value="Rx_N"/>
    <property type="match status" value="1"/>
</dbReference>
<comment type="similarity">
    <text evidence="1">Belongs to the disease resistance NB-LRR family.</text>
</comment>
<evidence type="ECO:0000256" key="1">
    <source>
        <dbReference type="ARBA" id="ARBA00008894"/>
    </source>
</evidence>
<dbReference type="CDD" id="cd14798">
    <property type="entry name" value="RX-CC_like"/>
    <property type="match status" value="1"/>
</dbReference>
<dbReference type="InterPro" id="IPR032675">
    <property type="entry name" value="LRR_dom_sf"/>
</dbReference>
<evidence type="ECO:0000313" key="10">
    <source>
        <dbReference type="EMBL" id="RCV23443.1"/>
    </source>
</evidence>
<dbReference type="Gene3D" id="1.20.5.4130">
    <property type="match status" value="1"/>
</dbReference>
<dbReference type="InterPro" id="IPR058922">
    <property type="entry name" value="WHD_DRP"/>
</dbReference>
<evidence type="ECO:0000256" key="3">
    <source>
        <dbReference type="ARBA" id="ARBA00022737"/>
    </source>
</evidence>
<keyword evidence="6" id="KW-0175">Coiled coil</keyword>
<reference evidence="10 12" key="1">
    <citation type="journal article" date="2012" name="Nat. Biotechnol.">
        <title>Reference genome sequence of the model plant Setaria.</title>
        <authorList>
            <person name="Bennetzen J.L."/>
            <person name="Schmutz J."/>
            <person name="Wang H."/>
            <person name="Percifield R."/>
            <person name="Hawkins J."/>
            <person name="Pontaroli A.C."/>
            <person name="Estep M."/>
            <person name="Feng L."/>
            <person name="Vaughn J.N."/>
            <person name="Grimwood J."/>
            <person name="Jenkins J."/>
            <person name="Barry K."/>
            <person name="Lindquist E."/>
            <person name="Hellsten U."/>
            <person name="Deshpande S."/>
            <person name="Wang X."/>
            <person name="Wu X."/>
            <person name="Mitros T."/>
            <person name="Triplett J."/>
            <person name="Yang X."/>
            <person name="Ye C.Y."/>
            <person name="Mauro-Herrera M."/>
            <person name="Wang L."/>
            <person name="Li P."/>
            <person name="Sharma M."/>
            <person name="Sharma R."/>
            <person name="Ronald P.C."/>
            <person name="Panaud O."/>
            <person name="Kellogg E.A."/>
            <person name="Brutnell T.P."/>
            <person name="Doust A.N."/>
            <person name="Tuskan G.A."/>
            <person name="Rokhsar D."/>
            <person name="Devos K.M."/>
        </authorList>
    </citation>
    <scope>NUCLEOTIDE SEQUENCE [LARGE SCALE GENOMIC DNA]</scope>
    <source>
        <strain evidence="12">cv. Yugu1</strain>
        <strain evidence="10">Yugu1</strain>
    </source>
</reference>